<keyword evidence="1" id="KW-0472">Membrane</keyword>
<keyword evidence="1" id="KW-0812">Transmembrane</keyword>
<comment type="caution">
    <text evidence="2">The sequence shown here is derived from an EMBL/GenBank/DDBJ whole genome shotgun (WGS) entry which is preliminary data.</text>
</comment>
<gene>
    <name evidence="2" type="ORF">RZO55_13810</name>
</gene>
<evidence type="ECO:0008006" key="4">
    <source>
        <dbReference type="Google" id="ProtNLM"/>
    </source>
</evidence>
<keyword evidence="3" id="KW-1185">Reference proteome</keyword>
<protein>
    <recommendedName>
        <fullName evidence="4">DUF3068 domain-containing protein</fullName>
    </recommendedName>
</protein>
<sequence length="346" mass="39798">MKRLMINTFFLTVFVFLTGYFNQSFGAERTVEIKKEFQTTLKENDGSSQFEEVIEKEGIKYQLKSLHTDRVEMINPAAGITIDSAPFVGSPKGYEPRETIEKDGKKYHLTASEILDITTEEKTEYTESSVYYNGVEYIDRLPEEAEVQVMKEELNLELSVKLPAVSFEEERNYWAYDFAFPITVSGYQENSYLLGNTEIPNGASLIDYTEAFLNYLNLPQDYYEITNISWDDEPEKHHGDTIRRARASGRKRVKDIRGIYGGEVTFPSVQAKIYRGIYEEEGAENKTGHMVYKKSVTAVYEPQTGTGFRKILIYLYTITVELTVFLLVLLVILVIIKKKKRPVSKD</sequence>
<keyword evidence="1" id="KW-1133">Transmembrane helix</keyword>
<dbReference type="Proteomes" id="UP001276854">
    <property type="component" value="Unassembled WGS sequence"/>
</dbReference>
<feature type="transmembrane region" description="Helical" evidence="1">
    <location>
        <begin position="311"/>
        <end position="336"/>
    </location>
</feature>
<dbReference type="EMBL" id="JAWONS010000216">
    <property type="protein sequence ID" value="MDW2798654.1"/>
    <property type="molecule type" value="Genomic_DNA"/>
</dbReference>
<proteinExistence type="predicted"/>
<accession>A0ABU4GM19</accession>
<evidence type="ECO:0000256" key="1">
    <source>
        <dbReference type="SAM" id="Phobius"/>
    </source>
</evidence>
<organism evidence="2 3">
    <name type="scientific">Clostridium boliviensis</name>
    <dbReference type="NCBI Taxonomy" id="318465"/>
    <lineage>
        <taxon>Bacteria</taxon>
        <taxon>Bacillati</taxon>
        <taxon>Bacillota</taxon>
        <taxon>Clostridia</taxon>
        <taxon>Eubacteriales</taxon>
        <taxon>Clostridiaceae</taxon>
        <taxon>Clostridium</taxon>
    </lineage>
</organism>
<dbReference type="RefSeq" id="WP_318064866.1">
    <property type="nucleotide sequence ID" value="NZ_JAWONS010000216.1"/>
</dbReference>
<name>A0ABU4GM19_9CLOT</name>
<reference evidence="2 3" key="1">
    <citation type="submission" date="2023-10" db="EMBL/GenBank/DDBJ databases">
        <title>A novel Glycoside Hydrolase 43-Like Enzyme from Clostrdium boliviensis is an Endo-xylanase, and a Candidate for Xylooligosaccharides Production from Different Xylan Substrates.</title>
        <authorList>
            <person name="Alvarez M.T."/>
            <person name="Rocabado-Villegas L.R."/>
            <person name="Salas-Veizaga D.M."/>
            <person name="Linares-Pasten J.A."/>
            <person name="Gudmundsdottir E.E."/>
            <person name="Hreggvidsson G.O."/>
            <person name="Adlercreutz P."/>
            <person name="Nordberg Karlsson E."/>
        </authorList>
    </citation>
    <scope>NUCLEOTIDE SEQUENCE [LARGE SCALE GENOMIC DNA]</scope>
    <source>
        <strain evidence="2 3">E-1</strain>
    </source>
</reference>
<evidence type="ECO:0000313" key="3">
    <source>
        <dbReference type="Proteomes" id="UP001276854"/>
    </source>
</evidence>
<evidence type="ECO:0000313" key="2">
    <source>
        <dbReference type="EMBL" id="MDW2798654.1"/>
    </source>
</evidence>